<comment type="caution">
    <text evidence="2">The sequence shown here is derived from an EMBL/GenBank/DDBJ whole genome shotgun (WGS) entry which is preliminary data.</text>
</comment>
<dbReference type="AlphaFoldDB" id="A0AAV5HS52"/>
<keyword evidence="3" id="KW-1185">Reference proteome</keyword>
<feature type="compositionally biased region" description="Acidic residues" evidence="1">
    <location>
        <begin position="74"/>
        <end position="101"/>
    </location>
</feature>
<protein>
    <submittedName>
        <fullName evidence="2">Uncharacterized protein</fullName>
    </submittedName>
</protein>
<evidence type="ECO:0000313" key="3">
    <source>
        <dbReference type="Proteomes" id="UP001054252"/>
    </source>
</evidence>
<accession>A0AAV5HS52</accession>
<evidence type="ECO:0000256" key="1">
    <source>
        <dbReference type="SAM" id="MobiDB-lite"/>
    </source>
</evidence>
<feature type="region of interest" description="Disordered" evidence="1">
    <location>
        <begin position="69"/>
        <end position="189"/>
    </location>
</feature>
<proteinExistence type="predicted"/>
<dbReference type="Proteomes" id="UP001054252">
    <property type="component" value="Unassembled WGS sequence"/>
</dbReference>
<organism evidence="2 3">
    <name type="scientific">Rubroshorea leprosula</name>
    <dbReference type="NCBI Taxonomy" id="152421"/>
    <lineage>
        <taxon>Eukaryota</taxon>
        <taxon>Viridiplantae</taxon>
        <taxon>Streptophyta</taxon>
        <taxon>Embryophyta</taxon>
        <taxon>Tracheophyta</taxon>
        <taxon>Spermatophyta</taxon>
        <taxon>Magnoliopsida</taxon>
        <taxon>eudicotyledons</taxon>
        <taxon>Gunneridae</taxon>
        <taxon>Pentapetalae</taxon>
        <taxon>rosids</taxon>
        <taxon>malvids</taxon>
        <taxon>Malvales</taxon>
        <taxon>Dipterocarpaceae</taxon>
        <taxon>Rubroshorea</taxon>
    </lineage>
</organism>
<gene>
    <name evidence="2" type="ORF">SLEP1_g4156</name>
</gene>
<feature type="region of interest" description="Disordered" evidence="1">
    <location>
        <begin position="1"/>
        <end position="51"/>
    </location>
</feature>
<reference evidence="2 3" key="1">
    <citation type="journal article" date="2021" name="Commun. Biol.">
        <title>The genome of Shorea leprosula (Dipterocarpaceae) highlights the ecological relevance of drought in aseasonal tropical rainforests.</title>
        <authorList>
            <person name="Ng K.K.S."/>
            <person name="Kobayashi M.J."/>
            <person name="Fawcett J.A."/>
            <person name="Hatakeyama M."/>
            <person name="Paape T."/>
            <person name="Ng C.H."/>
            <person name="Ang C.C."/>
            <person name="Tnah L.H."/>
            <person name="Lee C.T."/>
            <person name="Nishiyama T."/>
            <person name="Sese J."/>
            <person name="O'Brien M.J."/>
            <person name="Copetti D."/>
            <person name="Mohd Noor M.I."/>
            <person name="Ong R.C."/>
            <person name="Putra M."/>
            <person name="Sireger I.Z."/>
            <person name="Indrioko S."/>
            <person name="Kosugi Y."/>
            <person name="Izuno A."/>
            <person name="Isagi Y."/>
            <person name="Lee S.L."/>
            <person name="Shimizu K.K."/>
        </authorList>
    </citation>
    <scope>NUCLEOTIDE SEQUENCE [LARGE SCALE GENOMIC DNA]</scope>
    <source>
        <strain evidence="2">214</strain>
    </source>
</reference>
<sequence>MVGKPRSGFHAQEPRIGFHAGTQNRVPAQNPEPGSCAEPRSGFCARTQNHSGSLAAAAAAEAVTSVFVFKAPSDEEPELLQSEEDEDDEEAGEEQGSEEAEDKPSNSKGQKQFPWDFASYSESVAEDHAHHGTTSVDFKISEVLHQSSTRVDDEPSDSEPDKQEDYRSEDEDDDKSNAGNSKSFFGPSEGASFHANSFMELNLSRPLFRALEAMGLY</sequence>
<evidence type="ECO:0000313" key="2">
    <source>
        <dbReference type="EMBL" id="GKU90116.1"/>
    </source>
</evidence>
<dbReference type="EMBL" id="BPVZ01000004">
    <property type="protein sequence ID" value="GKU90116.1"/>
    <property type="molecule type" value="Genomic_DNA"/>
</dbReference>
<name>A0AAV5HS52_9ROSI</name>